<dbReference type="InterPro" id="IPR036249">
    <property type="entry name" value="Thioredoxin-like_sf"/>
</dbReference>
<feature type="signal peptide" evidence="1">
    <location>
        <begin position="1"/>
        <end position="22"/>
    </location>
</feature>
<reference evidence="2 3" key="1">
    <citation type="submission" date="2024-06" db="EMBL/GenBank/DDBJ databases">
        <title>Genomic Encyclopedia of Type Strains, Phase IV (KMG-IV): sequencing the most valuable type-strain genomes for metagenomic binning, comparative biology and taxonomic classification.</title>
        <authorList>
            <person name="Goeker M."/>
        </authorList>
    </citation>
    <scope>NUCLEOTIDE SEQUENCE [LARGE SCALE GENOMIC DNA]</scope>
    <source>
        <strain evidence="2 3">DSM 105042</strain>
    </source>
</reference>
<dbReference type="PANTHER" id="PTHR36057:SF1">
    <property type="entry name" value="LIPOPROTEIN LIPID ATTACHMENT SITE-LIKE PROTEIN, PUTATIVE (DUF1223)-RELATED"/>
    <property type="match status" value="1"/>
</dbReference>
<name>A0ABV2H9U1_9HYPH</name>
<dbReference type="Proteomes" id="UP001549031">
    <property type="component" value="Unassembled WGS sequence"/>
</dbReference>
<keyword evidence="1" id="KW-0732">Signal</keyword>
<dbReference type="PANTHER" id="PTHR36057">
    <property type="match status" value="1"/>
</dbReference>
<sequence>MPPIIRRAIVLAALSLAGTASAEDSTMPKGVVELFTSQGCSSCPPADTALRDLIRQGDVVALSYHVDYWNYLGWTDTLSSKENTDRQYGYAQSLGRSGVYTPQAVINGRDHVKGAELGLINTKLAALDKAGKGLTVPVKARMHGKEIEIEISAGKGEAEVIVAYFTKRQQVEVDKGENAGKLMEYWHSVYDVQSIGIWDGKPLKLTIPGKFMGKAKKDGCAVLLQTSGPGGEPAAILGAAVLMAGRPKR</sequence>
<feature type="chain" id="PRO_5045218173" description="DUF1223 domain-containing protein" evidence="1">
    <location>
        <begin position="23"/>
        <end position="249"/>
    </location>
</feature>
<comment type="caution">
    <text evidence="2">The sequence shown here is derived from an EMBL/GenBank/DDBJ whole genome shotgun (WGS) entry which is preliminary data.</text>
</comment>
<dbReference type="RefSeq" id="WP_247244880.1">
    <property type="nucleotide sequence ID" value="NZ_JALJRA010000012.1"/>
</dbReference>
<dbReference type="EMBL" id="JBEPLJ010000012">
    <property type="protein sequence ID" value="MET3587207.1"/>
    <property type="molecule type" value="Genomic_DNA"/>
</dbReference>
<evidence type="ECO:0000313" key="2">
    <source>
        <dbReference type="EMBL" id="MET3587207.1"/>
    </source>
</evidence>
<evidence type="ECO:0000256" key="1">
    <source>
        <dbReference type="SAM" id="SignalP"/>
    </source>
</evidence>
<organism evidence="2 3">
    <name type="scientific">Pseudorhizobium tarimense</name>
    <dbReference type="NCBI Taxonomy" id="1079109"/>
    <lineage>
        <taxon>Bacteria</taxon>
        <taxon>Pseudomonadati</taxon>
        <taxon>Pseudomonadota</taxon>
        <taxon>Alphaproteobacteria</taxon>
        <taxon>Hyphomicrobiales</taxon>
        <taxon>Rhizobiaceae</taxon>
        <taxon>Rhizobium/Agrobacterium group</taxon>
        <taxon>Pseudorhizobium</taxon>
    </lineage>
</organism>
<accession>A0ABV2H9U1</accession>
<protein>
    <recommendedName>
        <fullName evidence="4">DUF1223 domain-containing protein</fullName>
    </recommendedName>
</protein>
<evidence type="ECO:0008006" key="4">
    <source>
        <dbReference type="Google" id="ProtNLM"/>
    </source>
</evidence>
<evidence type="ECO:0000313" key="3">
    <source>
        <dbReference type="Proteomes" id="UP001549031"/>
    </source>
</evidence>
<proteinExistence type="predicted"/>
<dbReference type="Pfam" id="PF06764">
    <property type="entry name" value="DUF1223"/>
    <property type="match status" value="1"/>
</dbReference>
<keyword evidence="3" id="KW-1185">Reference proteome</keyword>
<gene>
    <name evidence="2" type="ORF">ABID21_003329</name>
</gene>
<dbReference type="InterPro" id="IPR010634">
    <property type="entry name" value="DUF1223"/>
</dbReference>
<dbReference type="SUPFAM" id="SSF52833">
    <property type="entry name" value="Thioredoxin-like"/>
    <property type="match status" value="1"/>
</dbReference>